<keyword evidence="1" id="KW-0812">Transmembrane</keyword>
<feature type="transmembrane region" description="Helical" evidence="1">
    <location>
        <begin position="103"/>
        <end position="123"/>
    </location>
</feature>
<organism evidence="3 4">
    <name type="scientific">Nibrella viscosa</name>
    <dbReference type="NCBI Taxonomy" id="1084524"/>
    <lineage>
        <taxon>Bacteria</taxon>
        <taxon>Pseudomonadati</taxon>
        <taxon>Bacteroidota</taxon>
        <taxon>Cytophagia</taxon>
        <taxon>Cytophagales</taxon>
        <taxon>Spirosomataceae</taxon>
        <taxon>Nibrella</taxon>
    </lineage>
</organism>
<evidence type="ECO:0000313" key="4">
    <source>
        <dbReference type="Proteomes" id="UP001500936"/>
    </source>
</evidence>
<accession>A0ABP8KPT1</accession>
<feature type="signal peptide" evidence="2">
    <location>
        <begin position="1"/>
        <end position="22"/>
    </location>
</feature>
<evidence type="ECO:0000256" key="2">
    <source>
        <dbReference type="SAM" id="SignalP"/>
    </source>
</evidence>
<dbReference type="EMBL" id="BAABHB010000009">
    <property type="protein sequence ID" value="GAA4412143.1"/>
    <property type="molecule type" value="Genomic_DNA"/>
</dbReference>
<protein>
    <submittedName>
        <fullName evidence="3">Uncharacterized protein</fullName>
    </submittedName>
</protein>
<evidence type="ECO:0000256" key="1">
    <source>
        <dbReference type="SAM" id="Phobius"/>
    </source>
</evidence>
<sequence length="201" mass="21942">MAFLQKTMLVWLLLSIAPTLQAQRLGEGWGYLIPLPAQRATVGLYQAKITTLTGNRIVGILYDANESQLLVTRDNPNKEKAIRVSVIDLKAVRRVSLYPQTGWFAGPLEGAVIGGVGVGYLTYQSLQKSPPRSPAVFGLHLALGISGGASLGALIGSYIQALTARPILRLRVQNGRPDEQVGQLRPYSYRYQVGVMERIPE</sequence>
<name>A0ABP8KPT1_9BACT</name>
<feature type="chain" id="PRO_5045117324" evidence="2">
    <location>
        <begin position="23"/>
        <end position="201"/>
    </location>
</feature>
<comment type="caution">
    <text evidence="3">The sequence shown here is derived from an EMBL/GenBank/DDBJ whole genome shotgun (WGS) entry which is preliminary data.</text>
</comment>
<keyword evidence="1" id="KW-0472">Membrane</keyword>
<keyword evidence="1" id="KW-1133">Transmembrane helix</keyword>
<reference evidence="4" key="1">
    <citation type="journal article" date="2019" name="Int. J. Syst. Evol. Microbiol.">
        <title>The Global Catalogue of Microorganisms (GCM) 10K type strain sequencing project: providing services to taxonomists for standard genome sequencing and annotation.</title>
        <authorList>
            <consortium name="The Broad Institute Genomics Platform"/>
            <consortium name="The Broad Institute Genome Sequencing Center for Infectious Disease"/>
            <person name="Wu L."/>
            <person name="Ma J."/>
        </authorList>
    </citation>
    <scope>NUCLEOTIDE SEQUENCE [LARGE SCALE GENOMIC DNA]</scope>
    <source>
        <strain evidence="4">JCM 17925</strain>
    </source>
</reference>
<keyword evidence="2" id="KW-0732">Signal</keyword>
<proteinExistence type="predicted"/>
<evidence type="ECO:0000313" key="3">
    <source>
        <dbReference type="EMBL" id="GAA4412143.1"/>
    </source>
</evidence>
<gene>
    <name evidence="3" type="ORF">GCM10023187_38800</name>
</gene>
<dbReference type="Proteomes" id="UP001500936">
    <property type="component" value="Unassembled WGS sequence"/>
</dbReference>
<feature type="transmembrane region" description="Helical" evidence="1">
    <location>
        <begin position="135"/>
        <end position="159"/>
    </location>
</feature>
<keyword evidence="4" id="KW-1185">Reference proteome</keyword>